<keyword evidence="2" id="KW-0812">Transmembrane</keyword>
<evidence type="ECO:0000313" key="3">
    <source>
        <dbReference type="EMBL" id="GMI32375.1"/>
    </source>
</evidence>
<evidence type="ECO:0000256" key="1">
    <source>
        <dbReference type="SAM" id="MobiDB-lite"/>
    </source>
</evidence>
<accession>A0ABQ6MU29</accession>
<proteinExistence type="predicted"/>
<keyword evidence="2" id="KW-0472">Membrane</keyword>
<keyword evidence="4" id="KW-1185">Reference proteome</keyword>
<feature type="region of interest" description="Disordered" evidence="1">
    <location>
        <begin position="1"/>
        <end position="20"/>
    </location>
</feature>
<protein>
    <submittedName>
        <fullName evidence="3">Uncharacterized protein</fullName>
    </submittedName>
</protein>
<evidence type="ECO:0000313" key="4">
    <source>
        <dbReference type="Proteomes" id="UP001165060"/>
    </source>
</evidence>
<evidence type="ECO:0000256" key="2">
    <source>
        <dbReference type="SAM" id="Phobius"/>
    </source>
</evidence>
<dbReference type="Proteomes" id="UP001165060">
    <property type="component" value="Unassembled WGS sequence"/>
</dbReference>
<gene>
    <name evidence="3" type="ORF">TeGR_g14814</name>
</gene>
<name>A0ABQ6MU29_9STRA</name>
<dbReference type="EMBL" id="BRYB01000546">
    <property type="protein sequence ID" value="GMI32375.1"/>
    <property type="molecule type" value="Genomic_DNA"/>
</dbReference>
<organism evidence="3 4">
    <name type="scientific">Tetraparma gracilis</name>
    <dbReference type="NCBI Taxonomy" id="2962635"/>
    <lineage>
        <taxon>Eukaryota</taxon>
        <taxon>Sar</taxon>
        <taxon>Stramenopiles</taxon>
        <taxon>Ochrophyta</taxon>
        <taxon>Bolidophyceae</taxon>
        <taxon>Parmales</taxon>
        <taxon>Triparmaceae</taxon>
        <taxon>Tetraparma</taxon>
    </lineage>
</organism>
<comment type="caution">
    <text evidence="3">The sequence shown here is derived from an EMBL/GenBank/DDBJ whole genome shotgun (WGS) entry which is preliminary data.</text>
</comment>
<keyword evidence="2" id="KW-1133">Transmembrane helix</keyword>
<feature type="transmembrane region" description="Helical" evidence="2">
    <location>
        <begin position="38"/>
        <end position="61"/>
    </location>
</feature>
<sequence>MKSYGAVNPSEDELEPLGGADLDSLSASEERLQRKRWWWCKASMISLGVLAFGLLPFAIMMHERNSHPEMYRVKHFSIFFIRHAEKPPEAYNDPKHYNHLSEEGWARAKSYYPNLFCDHASEEEEECEFLTNAATHLVARDAEHPNFTYREIETLEPLSTVLSLPIERVTLPMVPALISELFETGRFIGEPDSSPIAAVISWEHRNLRKLGRHFGCSKAKKSRKKATCPDQLMAWPDEDFGSVVEFKYRYTEKSAANKKEPHMYETVTYNTNDLDTVLSGNADWTGAGG</sequence>
<reference evidence="3 4" key="1">
    <citation type="journal article" date="2023" name="Commun. Biol.">
        <title>Genome analysis of Parmales, the sister group of diatoms, reveals the evolutionary specialization of diatoms from phago-mixotrophs to photoautotrophs.</title>
        <authorList>
            <person name="Ban H."/>
            <person name="Sato S."/>
            <person name="Yoshikawa S."/>
            <person name="Yamada K."/>
            <person name="Nakamura Y."/>
            <person name="Ichinomiya M."/>
            <person name="Sato N."/>
            <person name="Blanc-Mathieu R."/>
            <person name="Endo H."/>
            <person name="Kuwata A."/>
            <person name="Ogata H."/>
        </authorList>
    </citation>
    <scope>NUCLEOTIDE SEQUENCE [LARGE SCALE GENOMIC DNA]</scope>
</reference>